<dbReference type="EMBL" id="FNVS01000001">
    <property type="protein sequence ID" value="SEF44805.1"/>
    <property type="molecule type" value="Genomic_DNA"/>
</dbReference>
<dbReference type="InterPro" id="IPR014284">
    <property type="entry name" value="RNA_pol_sigma-70_dom"/>
</dbReference>
<gene>
    <name evidence="7" type="ORF">SAMN05444001_101234</name>
</gene>
<dbReference type="GO" id="GO:0006352">
    <property type="term" value="P:DNA-templated transcription initiation"/>
    <property type="evidence" value="ECO:0007669"/>
    <property type="project" value="InterPro"/>
</dbReference>
<proteinExistence type="inferred from homology"/>
<keyword evidence="3" id="KW-0731">Sigma factor</keyword>
<dbReference type="Gene3D" id="1.10.1740.10">
    <property type="match status" value="1"/>
</dbReference>
<evidence type="ECO:0000313" key="8">
    <source>
        <dbReference type="Proteomes" id="UP000236725"/>
    </source>
</evidence>
<name>A0A8G2BTU7_9BACT</name>
<dbReference type="NCBIfam" id="TIGR02937">
    <property type="entry name" value="sigma70-ECF"/>
    <property type="match status" value="1"/>
</dbReference>
<reference evidence="7 8" key="1">
    <citation type="submission" date="2016-10" db="EMBL/GenBank/DDBJ databases">
        <authorList>
            <person name="Varghese N."/>
            <person name="Submissions S."/>
        </authorList>
    </citation>
    <scope>NUCLEOTIDE SEQUENCE [LARGE SCALE GENOMIC DNA]</scope>
    <source>
        <strain evidence="7 8">DSM 29073</strain>
    </source>
</reference>
<dbReference type="SUPFAM" id="SSF88946">
    <property type="entry name" value="Sigma2 domain of RNA polymerase sigma factors"/>
    <property type="match status" value="1"/>
</dbReference>
<accession>A0A8G2BTU7</accession>
<evidence type="ECO:0000256" key="3">
    <source>
        <dbReference type="ARBA" id="ARBA00023082"/>
    </source>
</evidence>
<dbReference type="InterPro" id="IPR039425">
    <property type="entry name" value="RNA_pol_sigma-70-like"/>
</dbReference>
<dbReference type="InterPro" id="IPR036388">
    <property type="entry name" value="WH-like_DNA-bd_sf"/>
</dbReference>
<dbReference type="AlphaFoldDB" id="A0A8G2BTU7"/>
<keyword evidence="4" id="KW-0804">Transcription</keyword>
<evidence type="ECO:0000256" key="4">
    <source>
        <dbReference type="ARBA" id="ARBA00023163"/>
    </source>
</evidence>
<dbReference type="GO" id="GO:0003677">
    <property type="term" value="F:DNA binding"/>
    <property type="evidence" value="ECO:0007669"/>
    <property type="project" value="InterPro"/>
</dbReference>
<dbReference type="InterPro" id="IPR007627">
    <property type="entry name" value="RNA_pol_sigma70_r2"/>
</dbReference>
<dbReference type="Pfam" id="PF04542">
    <property type="entry name" value="Sigma70_r2"/>
    <property type="match status" value="1"/>
</dbReference>
<evidence type="ECO:0000259" key="5">
    <source>
        <dbReference type="Pfam" id="PF04542"/>
    </source>
</evidence>
<dbReference type="CDD" id="cd06171">
    <property type="entry name" value="Sigma70_r4"/>
    <property type="match status" value="1"/>
</dbReference>
<dbReference type="Proteomes" id="UP000236725">
    <property type="component" value="Unassembled WGS sequence"/>
</dbReference>
<evidence type="ECO:0000313" key="7">
    <source>
        <dbReference type="EMBL" id="SEF44805.1"/>
    </source>
</evidence>
<organism evidence="7 8">
    <name type="scientific">Parabacteroides chinchillae</name>
    <dbReference type="NCBI Taxonomy" id="871327"/>
    <lineage>
        <taxon>Bacteria</taxon>
        <taxon>Pseudomonadati</taxon>
        <taxon>Bacteroidota</taxon>
        <taxon>Bacteroidia</taxon>
        <taxon>Bacteroidales</taxon>
        <taxon>Tannerellaceae</taxon>
        <taxon>Parabacteroides</taxon>
    </lineage>
</organism>
<dbReference type="Pfam" id="PF08281">
    <property type="entry name" value="Sigma70_r4_2"/>
    <property type="match status" value="1"/>
</dbReference>
<evidence type="ECO:0000259" key="6">
    <source>
        <dbReference type="Pfam" id="PF08281"/>
    </source>
</evidence>
<protein>
    <submittedName>
        <fullName evidence="7">RNA polymerase sigma-70 factor, ECF subfamily</fullName>
    </submittedName>
</protein>
<dbReference type="InterPro" id="IPR013325">
    <property type="entry name" value="RNA_pol_sigma_r2"/>
</dbReference>
<dbReference type="InterPro" id="IPR013249">
    <property type="entry name" value="RNA_pol_sigma70_r4_t2"/>
</dbReference>
<dbReference type="GO" id="GO:0016987">
    <property type="term" value="F:sigma factor activity"/>
    <property type="evidence" value="ECO:0007669"/>
    <property type="project" value="UniProtKB-KW"/>
</dbReference>
<evidence type="ECO:0000256" key="1">
    <source>
        <dbReference type="ARBA" id="ARBA00010641"/>
    </source>
</evidence>
<comment type="similarity">
    <text evidence="1">Belongs to the sigma-70 factor family. ECF subfamily.</text>
</comment>
<feature type="domain" description="RNA polymerase sigma-70 region 2" evidence="5">
    <location>
        <begin position="51"/>
        <end position="105"/>
    </location>
</feature>
<sequence length="202" mass="23804">MDIYFKYYIYICTSFNSERIILFRYLTFNYKLSMNALQFQKKLLSMQENMMNFALMLTANRDDAQDLMQDTTLKVLDNQEKFVDNINFKGWVLTVMRNIFINNYHKIVRTQTVVDQGVDLYNLDVVNDSGFDTPDGAYQIQEITKAINSLNNELKIPFSMFLSGYKYNEIADKLNVPLGTVKSRIFFARQELQKILKDFRHG</sequence>
<dbReference type="Gene3D" id="1.10.10.10">
    <property type="entry name" value="Winged helix-like DNA-binding domain superfamily/Winged helix DNA-binding domain"/>
    <property type="match status" value="1"/>
</dbReference>
<dbReference type="SUPFAM" id="SSF88659">
    <property type="entry name" value="Sigma3 and sigma4 domains of RNA polymerase sigma factors"/>
    <property type="match status" value="1"/>
</dbReference>
<comment type="caution">
    <text evidence="7">The sequence shown here is derived from an EMBL/GenBank/DDBJ whole genome shotgun (WGS) entry which is preliminary data.</text>
</comment>
<evidence type="ECO:0000256" key="2">
    <source>
        <dbReference type="ARBA" id="ARBA00023015"/>
    </source>
</evidence>
<keyword evidence="2" id="KW-0805">Transcription regulation</keyword>
<feature type="domain" description="RNA polymerase sigma factor 70 region 4 type 2" evidence="6">
    <location>
        <begin position="141"/>
        <end position="192"/>
    </location>
</feature>
<dbReference type="PANTHER" id="PTHR43133:SF25">
    <property type="entry name" value="RNA POLYMERASE SIGMA FACTOR RFAY-RELATED"/>
    <property type="match status" value="1"/>
</dbReference>
<keyword evidence="8" id="KW-1185">Reference proteome</keyword>
<dbReference type="InterPro" id="IPR013324">
    <property type="entry name" value="RNA_pol_sigma_r3/r4-like"/>
</dbReference>
<dbReference type="PANTHER" id="PTHR43133">
    <property type="entry name" value="RNA POLYMERASE ECF-TYPE SIGMA FACTO"/>
    <property type="match status" value="1"/>
</dbReference>